<sequence>MILSVDQLKKNIESTLDLELDFKSMLETSDLINDIEKVHVTGSYQFLTSEHLLFNLHVETTLTLSCAITLKPVKYQVSFDFEEEVSKTEQTEYQIQGDQIDLSEMVWGALVPEVPIAVVSEDAPEGLFDKEKEVNPAFSSLKDLLKK</sequence>
<dbReference type="InterPro" id="IPR003772">
    <property type="entry name" value="YceD"/>
</dbReference>
<gene>
    <name evidence="1" type="ORF">BN85312280</name>
</gene>
<dbReference type="AlphaFoldDB" id="U4KT85"/>
<dbReference type="EMBL" id="FO681348">
    <property type="protein sequence ID" value="CCV66249.1"/>
    <property type="molecule type" value="Genomic_DNA"/>
</dbReference>
<name>U4KT85_9MOLU</name>
<evidence type="ECO:0008006" key="3">
    <source>
        <dbReference type="Google" id="ProtNLM"/>
    </source>
</evidence>
<dbReference type="STRING" id="61635.BN85312280"/>
<evidence type="ECO:0000313" key="2">
    <source>
        <dbReference type="Proteomes" id="UP000032737"/>
    </source>
</evidence>
<dbReference type="Pfam" id="PF02620">
    <property type="entry name" value="YceD"/>
    <property type="match status" value="1"/>
</dbReference>
<evidence type="ECO:0000313" key="1">
    <source>
        <dbReference type="EMBL" id="CCV66249.1"/>
    </source>
</evidence>
<proteinExistence type="predicted"/>
<accession>U4KT85</accession>
<dbReference type="HOGENOM" id="CLU_1763975_0_0_14"/>
<keyword evidence="2" id="KW-1185">Reference proteome</keyword>
<protein>
    <recommendedName>
        <fullName evidence="3">DUF177 domain-containing protein</fullName>
    </recommendedName>
</protein>
<reference evidence="1 2" key="1">
    <citation type="journal article" date="2013" name="J. Mol. Microbiol. Biotechnol.">
        <title>Analysis of the Complete Genomes of Acholeplasma brassicae , A. palmae and A. laidlawii and Their Comparison to the Obligate Parasites from ' Candidatus Phytoplasma'.</title>
        <authorList>
            <person name="Kube M."/>
            <person name="Siewert C."/>
            <person name="Migdoll A.M."/>
            <person name="Duduk B."/>
            <person name="Holz S."/>
            <person name="Rabus R."/>
            <person name="Seemuller E."/>
            <person name="Mitrovic J."/>
            <person name="Muller I."/>
            <person name="Buttner C."/>
            <person name="Reinhardt R."/>
        </authorList>
    </citation>
    <scope>NUCLEOTIDE SEQUENCE [LARGE SCALE GENOMIC DNA]</scope>
    <source>
        <strain evidence="2">0502</strain>
    </source>
</reference>
<organism evidence="1 2">
    <name type="scientific">Acholeplasma brassicae</name>
    <dbReference type="NCBI Taxonomy" id="61635"/>
    <lineage>
        <taxon>Bacteria</taxon>
        <taxon>Bacillati</taxon>
        <taxon>Mycoplasmatota</taxon>
        <taxon>Mollicutes</taxon>
        <taxon>Acholeplasmatales</taxon>
        <taxon>Acholeplasmataceae</taxon>
        <taxon>Acholeplasma</taxon>
    </lineage>
</organism>
<dbReference type="RefSeq" id="WP_030005109.1">
    <property type="nucleotide sequence ID" value="NC_022549.1"/>
</dbReference>
<dbReference type="Proteomes" id="UP000032737">
    <property type="component" value="Chromosome"/>
</dbReference>
<dbReference type="KEGG" id="abra:BN85312280"/>